<evidence type="ECO:0008006" key="3">
    <source>
        <dbReference type="Google" id="ProtNLM"/>
    </source>
</evidence>
<dbReference type="EMBL" id="MTCP01000001">
    <property type="protein sequence ID" value="OLY70137.1"/>
    <property type="molecule type" value="Genomic_DNA"/>
</dbReference>
<proteinExistence type="predicted"/>
<evidence type="ECO:0000313" key="2">
    <source>
        <dbReference type="Proteomes" id="UP000185597"/>
    </source>
</evidence>
<dbReference type="AlphaFoldDB" id="A0AA44LHY1"/>
<gene>
    <name evidence="1" type="ORF">BWD41_00150</name>
</gene>
<name>A0AA44LHY1_CITBR</name>
<organism evidence="1 2">
    <name type="scientific">Citrobacter braakii</name>
    <dbReference type="NCBI Taxonomy" id="57706"/>
    <lineage>
        <taxon>Bacteria</taxon>
        <taxon>Pseudomonadati</taxon>
        <taxon>Pseudomonadota</taxon>
        <taxon>Gammaproteobacteria</taxon>
        <taxon>Enterobacterales</taxon>
        <taxon>Enterobacteriaceae</taxon>
        <taxon>Citrobacter</taxon>
        <taxon>Citrobacter freundii complex</taxon>
    </lineage>
</organism>
<comment type="caution">
    <text evidence="1">The sequence shown here is derived from an EMBL/GenBank/DDBJ whole genome shotgun (WGS) entry which is preliminary data.</text>
</comment>
<protein>
    <recommendedName>
        <fullName evidence="3">L-asparaginase</fullName>
    </recommendedName>
</protein>
<evidence type="ECO:0000313" key="1">
    <source>
        <dbReference type="EMBL" id="OLY70137.1"/>
    </source>
</evidence>
<dbReference type="Proteomes" id="UP000185597">
    <property type="component" value="Unassembled WGS sequence"/>
</dbReference>
<accession>A0AA44LHY1</accession>
<reference evidence="1 2" key="1">
    <citation type="submission" date="2017-01" db="EMBL/GenBank/DDBJ databases">
        <title>First report of the plasmid-mediated mcr-1 gene in Citrobacter freudii.</title>
        <authorList>
            <person name="Liu J."/>
            <person name="Yang Y."/>
            <person name="Li Y."/>
            <person name="Liu D."/>
            <person name="Tuo H."/>
            <person name="Davis M."/>
            <person name="Zhang A."/>
        </authorList>
    </citation>
    <scope>NUCLEOTIDE SEQUENCE [LARGE SCALE GENOMIC DNA]</scope>
    <source>
        <strain evidence="1 2">SCC4</strain>
    </source>
</reference>
<sequence length="64" mass="7280">MLFAILNPGSARNLHVLRVRSGFRALSESKLAATITPSRLKAFVEVMYVRTARDERQCANRYLL</sequence>